<dbReference type="EMBL" id="JAAMPI010000968">
    <property type="protein sequence ID" value="KAF4627443.1"/>
    <property type="molecule type" value="Genomic_DNA"/>
</dbReference>
<reference evidence="5 6" key="1">
    <citation type="submission" date="2020-03" db="EMBL/GenBank/DDBJ databases">
        <title>Draft Genome Sequence of Cudoniella acicularis.</title>
        <authorList>
            <person name="Buettner E."/>
            <person name="Kellner H."/>
        </authorList>
    </citation>
    <scope>NUCLEOTIDE SEQUENCE [LARGE SCALE GENOMIC DNA]</scope>
    <source>
        <strain evidence="5 6">DSM 108380</strain>
    </source>
</reference>
<feature type="domain" description="DUF6594" evidence="4">
    <location>
        <begin position="593"/>
        <end position="828"/>
    </location>
</feature>
<keyword evidence="2" id="KW-1133">Transmembrane helix</keyword>
<evidence type="ECO:0000313" key="6">
    <source>
        <dbReference type="Proteomes" id="UP000566819"/>
    </source>
</evidence>
<dbReference type="Proteomes" id="UP000566819">
    <property type="component" value="Unassembled WGS sequence"/>
</dbReference>
<proteinExistence type="predicted"/>
<gene>
    <name evidence="5" type="ORF">G7Y89_g10712</name>
</gene>
<evidence type="ECO:0000313" key="5">
    <source>
        <dbReference type="EMBL" id="KAF4627443.1"/>
    </source>
</evidence>
<feature type="domain" description="Heterokaryon incompatibility" evidence="3">
    <location>
        <begin position="44"/>
        <end position="196"/>
    </location>
</feature>
<sequence length="828" mass="93506">MSDPYIIDKLPERHIRLLDLHPGQPNSPFQGRLRQTCLDLPEFYEALSYTWGPPTTSSFLHCESGSIPLTLNLAQALSRLRNTDKIRTLWIDQICINQNDDAERGQQVSLMGDIYRGAALVDIWLGEEDTETILVMEYIPFILQSFSNSDERDEAGDEVPHVIQVLGILSLKSPKWIALRNLFGRPYFRRMWIVQEVALGKKSFVYCGSHSVSWKDLAKSALCLEEDAERHVEAHRVVRMIKELKRRDGYEYPGHRPFVNLLHQSFNLLCTNPRDKIYGVLGLASDIRPGELLPDYSLSCQKVYHAVTIFCIQKYSSLEVLCYVRNPKELSGLPSWVPDWTVMSKIRESLGFRSAEKYCAAGGKTLRPRFHISEDNHILYTNGKLVDRIRKTGPMLSNENRDIDNYEILLEWEKYAHAVSPYATGETYPTILWRTLIADDGTRGNDSDRARQQLYEAFQNLIIRNRGLKDPSVRDENWKPVEELSIVNSRNMEFNKLMEAASFGRRIAITEHGFLGLVPGDAQVDDEICIFETASVPFVLRRTQQLGYHKLVGECYLQGWMDGSRFQNWTSPDMFEVSSNISSLLLLRDCSGYPKLAQYLSRSSDTEQTGSTFNAFRECSTRNILYIEAEMLELIEQQNIFDRRDLTGDRQQAICTFMATSRPKSRSTTQAARQTHQKDKGAERISIIRLQKPPAEVVKGLKIWSEGGNRTDSLGAPQLAGNGRTRLGNPGDLVLLGTAPSSDWISREDGTLAEVSDRRIAQAANILYHLVETLMAGILFVGAIVNLYYVKGVGVKLGLVGVYTGLCTLTLGIMSSAGRAELFASTAA</sequence>
<evidence type="ECO:0000259" key="4">
    <source>
        <dbReference type="Pfam" id="PF20237"/>
    </source>
</evidence>
<evidence type="ECO:0000256" key="1">
    <source>
        <dbReference type="SAM" id="MobiDB-lite"/>
    </source>
</evidence>
<keyword evidence="6" id="KW-1185">Reference proteome</keyword>
<dbReference type="PANTHER" id="PTHR24148">
    <property type="entry name" value="ANKYRIN REPEAT DOMAIN-CONTAINING PROTEIN 39 HOMOLOG-RELATED"/>
    <property type="match status" value="1"/>
</dbReference>
<dbReference type="AlphaFoldDB" id="A0A8H4RDB2"/>
<dbReference type="InterPro" id="IPR052895">
    <property type="entry name" value="HetReg/Transcr_Mod"/>
</dbReference>
<dbReference type="InterPro" id="IPR010730">
    <property type="entry name" value="HET"/>
</dbReference>
<evidence type="ECO:0000256" key="2">
    <source>
        <dbReference type="SAM" id="Phobius"/>
    </source>
</evidence>
<evidence type="ECO:0000259" key="3">
    <source>
        <dbReference type="Pfam" id="PF06985"/>
    </source>
</evidence>
<keyword evidence="2" id="KW-0472">Membrane</keyword>
<dbReference type="Pfam" id="PF06985">
    <property type="entry name" value="HET"/>
    <property type="match status" value="1"/>
</dbReference>
<feature type="transmembrane region" description="Helical" evidence="2">
    <location>
        <begin position="797"/>
        <end position="817"/>
    </location>
</feature>
<dbReference type="Pfam" id="PF26639">
    <property type="entry name" value="Het-6_barrel"/>
    <property type="match status" value="1"/>
</dbReference>
<comment type="caution">
    <text evidence="5">The sequence shown here is derived from an EMBL/GenBank/DDBJ whole genome shotgun (WGS) entry which is preliminary data.</text>
</comment>
<name>A0A8H4RDB2_9HELO</name>
<dbReference type="Pfam" id="PF20237">
    <property type="entry name" value="DUF6594"/>
    <property type="match status" value="1"/>
</dbReference>
<evidence type="ECO:0008006" key="7">
    <source>
        <dbReference type="Google" id="ProtNLM"/>
    </source>
</evidence>
<organism evidence="5 6">
    <name type="scientific">Cudoniella acicularis</name>
    <dbReference type="NCBI Taxonomy" id="354080"/>
    <lineage>
        <taxon>Eukaryota</taxon>
        <taxon>Fungi</taxon>
        <taxon>Dikarya</taxon>
        <taxon>Ascomycota</taxon>
        <taxon>Pezizomycotina</taxon>
        <taxon>Leotiomycetes</taxon>
        <taxon>Helotiales</taxon>
        <taxon>Tricladiaceae</taxon>
        <taxon>Cudoniella</taxon>
    </lineage>
</organism>
<feature type="transmembrane region" description="Helical" evidence="2">
    <location>
        <begin position="766"/>
        <end position="790"/>
    </location>
</feature>
<dbReference type="OrthoDB" id="3557394at2759"/>
<dbReference type="PANTHER" id="PTHR24148:SF82">
    <property type="entry name" value="HETEROKARYON INCOMPATIBILITY DOMAIN-CONTAINING PROTEIN"/>
    <property type="match status" value="1"/>
</dbReference>
<accession>A0A8H4RDB2</accession>
<keyword evidence="2" id="KW-0812">Transmembrane</keyword>
<feature type="region of interest" description="Disordered" evidence="1">
    <location>
        <begin position="661"/>
        <end position="682"/>
    </location>
</feature>
<dbReference type="InterPro" id="IPR046529">
    <property type="entry name" value="DUF6594"/>
</dbReference>
<protein>
    <recommendedName>
        <fullName evidence="7">Heterokaryon incompatibility domain-containing protein</fullName>
    </recommendedName>
</protein>